<dbReference type="PANTHER" id="PTHR11487">
    <property type="entry name" value="THIOESTERASE"/>
    <property type="match status" value="1"/>
</dbReference>
<protein>
    <submittedName>
        <fullName evidence="3">Thioesterase</fullName>
    </submittedName>
</protein>
<dbReference type="Pfam" id="PF00975">
    <property type="entry name" value="Thioesterase"/>
    <property type="match status" value="1"/>
</dbReference>
<accession>A0A936ZTC4</accession>
<sequence>MSEINLFCLPYAGGSAAIYSSWKSSLMPNVVLKPIELSGRGRRFDEALYKNIDHAVNDVLKIIRNEISKTPYALFGHSMGGIMVYELARKIREEQLRPPSHIFISGRSAPNIPKERKKFSQMPIHEFRKEVLNLGGTPKEFFEHPELLDLFLPILKNDFRLVETYNFIEQNSILDNNLSILIGEHDDLTKEQGEGWSMLTTNACSIHYFDGGHFFLNEKTEEVIAILNKKLKQSKQQRAFQTELY</sequence>
<reference evidence="3" key="1">
    <citation type="submission" date="2021-01" db="EMBL/GenBank/DDBJ databases">
        <authorList>
            <person name="Zhong Y.L."/>
        </authorList>
    </citation>
    <scope>NUCLEOTIDE SEQUENCE</scope>
    <source>
        <strain evidence="3">KCTC 23302</strain>
    </source>
</reference>
<dbReference type="InterPro" id="IPR012223">
    <property type="entry name" value="TEII"/>
</dbReference>
<organism evidence="3 4">
    <name type="scientific">Aquimarina mytili</name>
    <dbReference type="NCBI Taxonomy" id="874423"/>
    <lineage>
        <taxon>Bacteria</taxon>
        <taxon>Pseudomonadati</taxon>
        <taxon>Bacteroidota</taxon>
        <taxon>Flavobacteriia</taxon>
        <taxon>Flavobacteriales</taxon>
        <taxon>Flavobacteriaceae</taxon>
        <taxon>Aquimarina</taxon>
    </lineage>
</organism>
<dbReference type="EMBL" id="JAERQJ010000007">
    <property type="protein sequence ID" value="MBL0685052.1"/>
    <property type="molecule type" value="Genomic_DNA"/>
</dbReference>
<comment type="caution">
    <text evidence="3">The sequence shown here is derived from an EMBL/GenBank/DDBJ whole genome shotgun (WGS) entry which is preliminary data.</text>
</comment>
<keyword evidence="4" id="KW-1185">Reference proteome</keyword>
<dbReference type="GO" id="GO:0008610">
    <property type="term" value="P:lipid biosynthetic process"/>
    <property type="evidence" value="ECO:0007669"/>
    <property type="project" value="TreeGrafter"/>
</dbReference>
<dbReference type="PANTHER" id="PTHR11487:SF0">
    <property type="entry name" value="S-ACYL FATTY ACID SYNTHASE THIOESTERASE, MEDIUM CHAIN"/>
    <property type="match status" value="1"/>
</dbReference>
<evidence type="ECO:0000256" key="1">
    <source>
        <dbReference type="ARBA" id="ARBA00007169"/>
    </source>
</evidence>
<comment type="similarity">
    <text evidence="1">Belongs to the thioesterase family.</text>
</comment>
<gene>
    <name evidence="3" type="ORF">JJQ60_16090</name>
</gene>
<evidence type="ECO:0000259" key="2">
    <source>
        <dbReference type="Pfam" id="PF00975"/>
    </source>
</evidence>
<proteinExistence type="inferred from homology"/>
<evidence type="ECO:0000313" key="4">
    <source>
        <dbReference type="Proteomes" id="UP000651057"/>
    </source>
</evidence>
<feature type="domain" description="Thioesterase" evidence="2">
    <location>
        <begin position="6"/>
        <end position="230"/>
    </location>
</feature>
<dbReference type="SUPFAM" id="SSF53474">
    <property type="entry name" value="alpha/beta-Hydrolases"/>
    <property type="match status" value="1"/>
</dbReference>
<dbReference type="Proteomes" id="UP000651057">
    <property type="component" value="Unassembled WGS sequence"/>
</dbReference>
<dbReference type="RefSeq" id="WP_201922617.1">
    <property type="nucleotide sequence ID" value="NZ_BAABAX010000020.1"/>
</dbReference>
<dbReference type="InterPro" id="IPR029058">
    <property type="entry name" value="AB_hydrolase_fold"/>
</dbReference>
<name>A0A936ZTC4_9FLAO</name>
<dbReference type="AlphaFoldDB" id="A0A936ZTC4"/>
<dbReference type="InterPro" id="IPR001031">
    <property type="entry name" value="Thioesterase"/>
</dbReference>
<dbReference type="Gene3D" id="3.40.50.1820">
    <property type="entry name" value="alpha/beta hydrolase"/>
    <property type="match status" value="1"/>
</dbReference>
<evidence type="ECO:0000313" key="3">
    <source>
        <dbReference type="EMBL" id="MBL0685052.1"/>
    </source>
</evidence>